<reference evidence="3" key="2">
    <citation type="submission" date="2018-05" db="EMBL/GenBank/DDBJ databases">
        <title>OpunRS2 (Oryza punctata Reference Sequence Version 2).</title>
        <authorList>
            <person name="Zhang J."/>
            <person name="Kudrna D."/>
            <person name="Lee S."/>
            <person name="Talag J."/>
            <person name="Welchert J."/>
            <person name="Wing R.A."/>
        </authorList>
    </citation>
    <scope>NUCLEOTIDE SEQUENCE [LARGE SCALE GENOMIC DNA]</scope>
</reference>
<feature type="domain" description="PI-PLC Y-box" evidence="2">
    <location>
        <begin position="119"/>
        <end position="142"/>
    </location>
</feature>
<dbReference type="AlphaFoldDB" id="A0A0E0K1U6"/>
<dbReference type="HOGENOM" id="CLU_028074_0_0_1"/>
<accession>A0A0E0K1U6</accession>
<dbReference type="GO" id="GO:0035556">
    <property type="term" value="P:intracellular signal transduction"/>
    <property type="evidence" value="ECO:0007669"/>
    <property type="project" value="InterPro"/>
</dbReference>
<dbReference type="GO" id="GO:0004435">
    <property type="term" value="F:phosphatidylinositol-4,5-bisphosphate phospholipase C activity"/>
    <property type="evidence" value="ECO:0007669"/>
    <property type="project" value="InterPro"/>
</dbReference>
<keyword evidence="4" id="KW-1185">Reference proteome</keyword>
<feature type="compositionally biased region" description="Basic residues" evidence="1">
    <location>
        <begin position="7"/>
        <end position="16"/>
    </location>
</feature>
<feature type="region of interest" description="Disordered" evidence="1">
    <location>
        <begin position="417"/>
        <end position="438"/>
    </location>
</feature>
<feature type="compositionally biased region" description="Polar residues" evidence="1">
    <location>
        <begin position="421"/>
        <end position="434"/>
    </location>
</feature>
<evidence type="ECO:0000256" key="1">
    <source>
        <dbReference type="SAM" id="MobiDB-lite"/>
    </source>
</evidence>
<dbReference type="STRING" id="4537.A0A0E0K1U6"/>
<proteinExistence type="predicted"/>
<feature type="region of interest" description="Disordered" evidence="1">
    <location>
        <begin position="1"/>
        <end position="44"/>
    </location>
</feature>
<dbReference type="EnsemblPlants" id="OPUNC02G20430.1">
    <property type="protein sequence ID" value="OPUNC02G20430.1"/>
    <property type="gene ID" value="OPUNC02G20430"/>
</dbReference>
<dbReference type="OMA" id="WRNLDIC"/>
<sequence length="496" mass="54616">MSLKRGGGGRRGRGCGRGRSALADNNMDFHETSTPSPSTISDKEGNVEFTPQQSPLPCLVSPSVEHVSNTLLNPKINHRSDAIFADQALHRISRRGRERENWEETHHEYIQEWEARRQRIFPESEQYDPSSYEEYLHWYTGATRRYLVPSISDDVEAGPSLQPDDSIDLQYQAKAPMIREAVDKLHGMVKKARIAMTSTADTTTQALVFEFLHGFQDVLHDLGEIKENGGSATSPHVESAATQDMPLLLLEGEQNIVDADQEAQHQEEEELHMVDDATMTLEPMDEENNDFNNVICPCPSLELEEHCHSATPAIDACDTATPAPDSVIPQQSTDVDQDGHLENPNEIDQIELIVEPICVDHNDSDNVLSSNPSAQVLEENCEVAKAIIGNVDPTTQVTGSSTPQKGTDVKLVAEQEIPGTQRATNSNGVPSSAKETGDSDFTPHHVTFAPWNCLLGLNPVDFIFELEDSGSDAAMVDSRYFTQGSSNGPVFCSKKV</sequence>
<protein>
    <recommendedName>
        <fullName evidence="2">PI-PLC Y-box domain-containing protein</fullName>
    </recommendedName>
</protein>
<evidence type="ECO:0000313" key="3">
    <source>
        <dbReference type="EnsemblPlants" id="OPUNC02G20430.1"/>
    </source>
</evidence>
<dbReference type="eggNOG" id="ENOG502QW7G">
    <property type="taxonomic scope" value="Eukaryota"/>
</dbReference>
<dbReference type="GO" id="GO:0006629">
    <property type="term" value="P:lipid metabolic process"/>
    <property type="evidence" value="ECO:0007669"/>
    <property type="project" value="InterPro"/>
</dbReference>
<evidence type="ECO:0000313" key="4">
    <source>
        <dbReference type="Proteomes" id="UP000026962"/>
    </source>
</evidence>
<name>A0A0E0K1U6_ORYPU</name>
<dbReference type="Proteomes" id="UP000026962">
    <property type="component" value="Chromosome 2"/>
</dbReference>
<dbReference type="Gramene" id="OPUNC02G20430.1">
    <property type="protein sequence ID" value="OPUNC02G20430.1"/>
    <property type="gene ID" value="OPUNC02G20430"/>
</dbReference>
<dbReference type="InterPro" id="IPR001711">
    <property type="entry name" value="PLipase_C_Pinositol-sp_Y"/>
</dbReference>
<dbReference type="PROSITE" id="PS50008">
    <property type="entry name" value="PIPLC_Y_DOMAIN"/>
    <property type="match status" value="1"/>
</dbReference>
<evidence type="ECO:0000259" key="2">
    <source>
        <dbReference type="PROSITE" id="PS50008"/>
    </source>
</evidence>
<reference evidence="3" key="1">
    <citation type="submission" date="2015-04" db="UniProtKB">
        <authorList>
            <consortium name="EnsemblPlants"/>
        </authorList>
    </citation>
    <scope>IDENTIFICATION</scope>
</reference>
<organism evidence="3">
    <name type="scientific">Oryza punctata</name>
    <name type="common">Red rice</name>
    <dbReference type="NCBI Taxonomy" id="4537"/>
    <lineage>
        <taxon>Eukaryota</taxon>
        <taxon>Viridiplantae</taxon>
        <taxon>Streptophyta</taxon>
        <taxon>Embryophyta</taxon>
        <taxon>Tracheophyta</taxon>
        <taxon>Spermatophyta</taxon>
        <taxon>Magnoliopsida</taxon>
        <taxon>Liliopsida</taxon>
        <taxon>Poales</taxon>
        <taxon>Poaceae</taxon>
        <taxon>BOP clade</taxon>
        <taxon>Oryzoideae</taxon>
        <taxon>Oryzeae</taxon>
        <taxon>Oryzinae</taxon>
        <taxon>Oryza</taxon>
    </lineage>
</organism>